<gene>
    <name evidence="2" type="ORF">M378DRAFT_163850</name>
</gene>
<dbReference type="InParanoid" id="A0A0C2TAZ8"/>
<dbReference type="OrthoDB" id="3215907at2759"/>
<dbReference type="AlphaFoldDB" id="A0A0C2TAZ8"/>
<feature type="compositionally biased region" description="Basic residues" evidence="1">
    <location>
        <begin position="265"/>
        <end position="275"/>
    </location>
</feature>
<sequence length="302" mass="33525">MAASRLPPTTNSLDASQRARLLKSTRKLTAVLGATPHVVDTDLVLLQPATAPSTTQNTPARRKRQGILYTSPNAASTSFISLLETDDSGCHYNTLHRQASERSSDRKQRCRRKSALDRPLVLRLHPPNSLSDSIAQHSASYNIRLSVASVASPLTPLFSTASPTIALDGTDPDDVESKLRRKRMVKLTRTLGENIPSELLLSQCSRGRSSDEQGRNVRQKISTDTSRPSAKKDRRRSNSLIAPTHPFPIRTTSLARSASATVPKAQRHQSHHHRRAESEWNGEWNIEDAEKRAKALRNLRCR</sequence>
<protein>
    <submittedName>
        <fullName evidence="2">Uncharacterized protein</fullName>
    </submittedName>
</protein>
<organism evidence="2 3">
    <name type="scientific">Amanita muscaria (strain Koide BX008)</name>
    <dbReference type="NCBI Taxonomy" id="946122"/>
    <lineage>
        <taxon>Eukaryota</taxon>
        <taxon>Fungi</taxon>
        <taxon>Dikarya</taxon>
        <taxon>Basidiomycota</taxon>
        <taxon>Agaricomycotina</taxon>
        <taxon>Agaricomycetes</taxon>
        <taxon>Agaricomycetidae</taxon>
        <taxon>Agaricales</taxon>
        <taxon>Pluteineae</taxon>
        <taxon>Amanitaceae</taxon>
        <taxon>Amanita</taxon>
    </lineage>
</organism>
<feature type="region of interest" description="Disordered" evidence="1">
    <location>
        <begin position="202"/>
        <end position="280"/>
    </location>
</feature>
<dbReference type="EMBL" id="KN818254">
    <property type="protein sequence ID" value="KIL63904.1"/>
    <property type="molecule type" value="Genomic_DNA"/>
</dbReference>
<dbReference type="HOGENOM" id="CLU_983753_0_0_1"/>
<reference evidence="2 3" key="1">
    <citation type="submission" date="2014-04" db="EMBL/GenBank/DDBJ databases">
        <title>Evolutionary Origins and Diversification of the Mycorrhizal Mutualists.</title>
        <authorList>
            <consortium name="DOE Joint Genome Institute"/>
            <consortium name="Mycorrhizal Genomics Consortium"/>
            <person name="Kohler A."/>
            <person name="Kuo A."/>
            <person name="Nagy L.G."/>
            <person name="Floudas D."/>
            <person name="Copeland A."/>
            <person name="Barry K.W."/>
            <person name="Cichocki N."/>
            <person name="Veneault-Fourrey C."/>
            <person name="LaButti K."/>
            <person name="Lindquist E.A."/>
            <person name="Lipzen A."/>
            <person name="Lundell T."/>
            <person name="Morin E."/>
            <person name="Murat C."/>
            <person name="Riley R."/>
            <person name="Ohm R."/>
            <person name="Sun H."/>
            <person name="Tunlid A."/>
            <person name="Henrissat B."/>
            <person name="Grigoriev I.V."/>
            <person name="Hibbett D.S."/>
            <person name="Martin F."/>
        </authorList>
    </citation>
    <scope>NUCLEOTIDE SEQUENCE [LARGE SCALE GENOMIC DNA]</scope>
    <source>
        <strain evidence="2 3">Koide BX008</strain>
    </source>
</reference>
<dbReference type="Proteomes" id="UP000054549">
    <property type="component" value="Unassembled WGS sequence"/>
</dbReference>
<evidence type="ECO:0000313" key="2">
    <source>
        <dbReference type="EMBL" id="KIL63904.1"/>
    </source>
</evidence>
<feature type="compositionally biased region" description="Polar residues" evidence="1">
    <location>
        <begin position="250"/>
        <end position="260"/>
    </location>
</feature>
<keyword evidence="3" id="KW-1185">Reference proteome</keyword>
<name>A0A0C2TAZ8_AMAMK</name>
<evidence type="ECO:0000313" key="3">
    <source>
        <dbReference type="Proteomes" id="UP000054549"/>
    </source>
</evidence>
<feature type="compositionally biased region" description="Polar residues" evidence="1">
    <location>
        <begin position="219"/>
        <end position="228"/>
    </location>
</feature>
<evidence type="ECO:0000256" key="1">
    <source>
        <dbReference type="SAM" id="MobiDB-lite"/>
    </source>
</evidence>
<accession>A0A0C2TAZ8</accession>
<proteinExistence type="predicted"/>